<dbReference type="AlphaFoldDB" id="A0AAN7HCX6"/>
<dbReference type="EMBL" id="MU860044">
    <property type="protein sequence ID" value="KAK4240257.1"/>
    <property type="molecule type" value="Genomic_DNA"/>
</dbReference>
<keyword evidence="4" id="KW-0520">NAD</keyword>
<dbReference type="SUPFAM" id="SSF56399">
    <property type="entry name" value="ADP-ribosylation"/>
    <property type="match status" value="1"/>
</dbReference>
<dbReference type="Gene3D" id="3.10.110.10">
    <property type="entry name" value="Ubiquitin Conjugating Enzyme"/>
    <property type="match status" value="1"/>
</dbReference>
<proteinExistence type="predicted"/>
<evidence type="ECO:0000256" key="5">
    <source>
        <dbReference type="SAM" id="MobiDB-lite"/>
    </source>
</evidence>
<dbReference type="Gene3D" id="3.90.228.10">
    <property type="match status" value="1"/>
</dbReference>
<evidence type="ECO:0000256" key="4">
    <source>
        <dbReference type="ARBA" id="ARBA00023027"/>
    </source>
</evidence>
<evidence type="ECO:0000259" key="6">
    <source>
        <dbReference type="PROSITE" id="PS50127"/>
    </source>
</evidence>
<feature type="region of interest" description="Disordered" evidence="5">
    <location>
        <begin position="855"/>
        <end position="878"/>
    </location>
</feature>
<dbReference type="CDD" id="cd23802">
    <property type="entry name" value="UBCc_UBE2Q"/>
    <property type="match status" value="1"/>
</dbReference>
<dbReference type="PANTHER" id="PTHR21328">
    <property type="entry name" value="POLY ADP-RIBOSE POLYMERASE FAMILY, MEMBER PARP"/>
    <property type="match status" value="1"/>
</dbReference>
<dbReference type="Pfam" id="PF00644">
    <property type="entry name" value="PARP"/>
    <property type="match status" value="1"/>
</dbReference>
<dbReference type="GO" id="GO:0003950">
    <property type="term" value="F:NAD+ poly-ADP-ribosyltransferase activity"/>
    <property type="evidence" value="ECO:0007669"/>
    <property type="project" value="InterPro"/>
</dbReference>
<feature type="compositionally biased region" description="Polar residues" evidence="5">
    <location>
        <begin position="855"/>
        <end position="870"/>
    </location>
</feature>
<dbReference type="InterPro" id="IPR051838">
    <property type="entry name" value="ARTD_PARP"/>
</dbReference>
<name>A0AAN7HCX6_9PEZI</name>
<reference evidence="7" key="2">
    <citation type="submission" date="2023-05" db="EMBL/GenBank/DDBJ databases">
        <authorList>
            <consortium name="Lawrence Berkeley National Laboratory"/>
            <person name="Steindorff A."/>
            <person name="Hensen N."/>
            <person name="Bonometti L."/>
            <person name="Westerberg I."/>
            <person name="Brannstrom I.O."/>
            <person name="Guillou S."/>
            <person name="Cros-Aarteil S."/>
            <person name="Calhoun S."/>
            <person name="Haridas S."/>
            <person name="Kuo A."/>
            <person name="Mondo S."/>
            <person name="Pangilinan J."/>
            <person name="Riley R."/>
            <person name="Labutti K."/>
            <person name="Andreopoulos B."/>
            <person name="Lipzen A."/>
            <person name="Chen C."/>
            <person name="Yanf M."/>
            <person name="Daum C."/>
            <person name="Ng V."/>
            <person name="Clum A."/>
            <person name="Ohm R."/>
            <person name="Martin F."/>
            <person name="Silar P."/>
            <person name="Natvig D."/>
            <person name="Lalanne C."/>
            <person name="Gautier V."/>
            <person name="Ament-Velasquez S.L."/>
            <person name="Kruys A."/>
            <person name="Hutchinson M.I."/>
            <person name="Powell A.J."/>
            <person name="Barry K."/>
            <person name="Miller A.N."/>
            <person name="Grigoriev I.V."/>
            <person name="Debuchy R."/>
            <person name="Gladieux P."/>
            <person name="Thoren M.H."/>
            <person name="Johannesson H."/>
        </authorList>
    </citation>
    <scope>NUCLEOTIDE SEQUENCE</scope>
    <source>
        <strain evidence="7">CBS 532.94</strain>
    </source>
</reference>
<dbReference type="Proteomes" id="UP001303760">
    <property type="component" value="Unassembled WGS sequence"/>
</dbReference>
<keyword evidence="8" id="KW-1185">Reference proteome</keyword>
<keyword evidence="1" id="KW-0328">Glycosyltransferase</keyword>
<dbReference type="InterPro" id="IPR000608">
    <property type="entry name" value="UBC"/>
</dbReference>
<comment type="caution">
    <text evidence="7">The sequence shown here is derived from an EMBL/GenBank/DDBJ whole genome shotgun (WGS) entry which is preliminary data.</text>
</comment>
<gene>
    <name evidence="7" type="ORF">C8A03DRAFT_13387</name>
</gene>
<sequence length="1204" mass="132196">MSLKKFKSDVSTAAQKAANGGFVGVISVGHGESDGEVVIKYRDETLPGDVRVQALAQDVSEYPDGNVFMLWTDEPDPPPPIVAAIEAAQDYLLGMSVSEMVSEVAIRVKKEISRTSKVEEADDVNDDDGEDDEDASDYDAAYDEDFSSDGEEFGLSSLPGRRHSRRDLESTESRKALLRRIRRDLRRVEQAGFKVGLLDGFGKTSTRGIISISIRADKLSLSNEAMEAWNLKPTEYVVLILRFERPYDALERILQQAAAHTKVDFRIGRCSTYKPSLSQALVALSESNCAVGTESASSGAQGSEHDSGSFEKLFISNSLDQFLCESFVSLLKLRETHGINWEQANEFLLSRIGLVTEDQRPPEPTDFGNSSPHRDSSPGPHCVHNQDHLLEKASTSERSFPLIAMQFAMHYFVKCTKYCLRCHRRLEKGFEALRPYVCSDPLCLFQYMAMGFGPSIEHEILAEPYVVDLLVSLCYAAIQPYPGGASSELPIRTLPVGLRLRVPNLASEVTDPLKARVTANNTRLVFEAAGAKNFGERLAPMKWLAFRRAGHTLTHHARIHEVNSAAKTALVEVVSRSAANWGTGVYHSVSSALQSPTAGTGQSDDGISEVFLYDTDFDSLDDSTKAVAMRHLLDTLPPIVEIQKWLIGHPHSSFRSMDRISPAAASLLQWIVSSNRSCIFQVDRSQALSREGNGDGGAGGDRNREHERILGMDGWVQFRFAQGSPDKELRFNRALQEVAARRPLQAHPTIFAWHGSNLANWHSIVRTGLDFKDIRCGRAYGHGVYFSRQATTSMHYSASGAYPWPNSDLSITACLSLNEIINAPDEFVSREPHYVVSQLDWHQCRYLFVQTPSARAQSGNRNNKAKTQGNDAGKQETADPAFHRQAPGSEVYGQSGEPLQIPVSAIPLRTVGSAAGSPSSTTKRTVERLEDSDQEDTEEAVILFTDTDDESDAAQGPPRKKSASRASSIDTTTDRLDSAADGPPTPCSTSRSLTDFEPGSLDLSTLPRLAPPSFATDAATKSLSRELKRLQTLQADTPLHELGWYIDFDEVSNLFQWIVQLHSFDQSLPLAQDMKSAGITSVVLELRFGPDFPFSPPFVRVVRPRFLSFMAGGGGHVTAGGAMCMELLTSTGWSPANSMESVFLQVRMALCNLEPRPARLDPAVRSGQNLGDYAVGEAIDAYIRAANAHGWTVPKDLRVTALGV</sequence>
<feature type="domain" description="UBC core" evidence="6">
    <location>
        <begin position="1018"/>
        <end position="1187"/>
    </location>
</feature>
<feature type="region of interest" description="Disordered" evidence="5">
    <location>
        <begin position="910"/>
        <end position="996"/>
    </location>
</feature>
<evidence type="ECO:0000313" key="8">
    <source>
        <dbReference type="Proteomes" id="UP001303760"/>
    </source>
</evidence>
<evidence type="ECO:0000313" key="7">
    <source>
        <dbReference type="EMBL" id="KAK4240257.1"/>
    </source>
</evidence>
<organism evidence="7 8">
    <name type="scientific">Achaetomium macrosporum</name>
    <dbReference type="NCBI Taxonomy" id="79813"/>
    <lineage>
        <taxon>Eukaryota</taxon>
        <taxon>Fungi</taxon>
        <taxon>Dikarya</taxon>
        <taxon>Ascomycota</taxon>
        <taxon>Pezizomycotina</taxon>
        <taxon>Sordariomycetes</taxon>
        <taxon>Sordariomycetidae</taxon>
        <taxon>Sordariales</taxon>
        <taxon>Chaetomiaceae</taxon>
        <taxon>Achaetomium</taxon>
    </lineage>
</organism>
<dbReference type="GO" id="GO:0016779">
    <property type="term" value="F:nucleotidyltransferase activity"/>
    <property type="evidence" value="ECO:0007669"/>
    <property type="project" value="UniProtKB-KW"/>
</dbReference>
<dbReference type="InterPro" id="IPR012317">
    <property type="entry name" value="Poly(ADP-ribose)pol_cat_dom"/>
</dbReference>
<feature type="compositionally biased region" description="Acidic residues" evidence="5">
    <location>
        <begin position="120"/>
        <end position="152"/>
    </location>
</feature>
<feature type="region of interest" description="Disordered" evidence="5">
    <location>
        <begin position="359"/>
        <end position="382"/>
    </location>
</feature>
<keyword evidence="3" id="KW-0548">Nucleotidyltransferase</keyword>
<dbReference type="PROSITE" id="PS50127">
    <property type="entry name" value="UBC_2"/>
    <property type="match status" value="1"/>
</dbReference>
<evidence type="ECO:0000256" key="3">
    <source>
        <dbReference type="ARBA" id="ARBA00022695"/>
    </source>
</evidence>
<dbReference type="SUPFAM" id="SSF54495">
    <property type="entry name" value="UBC-like"/>
    <property type="match status" value="1"/>
</dbReference>
<evidence type="ECO:0000256" key="1">
    <source>
        <dbReference type="ARBA" id="ARBA00022676"/>
    </source>
</evidence>
<reference evidence="7" key="1">
    <citation type="journal article" date="2023" name="Mol. Phylogenet. Evol.">
        <title>Genome-scale phylogeny and comparative genomics of the fungal order Sordariales.</title>
        <authorList>
            <person name="Hensen N."/>
            <person name="Bonometti L."/>
            <person name="Westerberg I."/>
            <person name="Brannstrom I.O."/>
            <person name="Guillou S."/>
            <person name="Cros-Aarteil S."/>
            <person name="Calhoun S."/>
            <person name="Haridas S."/>
            <person name="Kuo A."/>
            <person name="Mondo S."/>
            <person name="Pangilinan J."/>
            <person name="Riley R."/>
            <person name="LaButti K."/>
            <person name="Andreopoulos B."/>
            <person name="Lipzen A."/>
            <person name="Chen C."/>
            <person name="Yan M."/>
            <person name="Daum C."/>
            <person name="Ng V."/>
            <person name="Clum A."/>
            <person name="Steindorff A."/>
            <person name="Ohm R.A."/>
            <person name="Martin F."/>
            <person name="Silar P."/>
            <person name="Natvig D.O."/>
            <person name="Lalanne C."/>
            <person name="Gautier V."/>
            <person name="Ament-Velasquez S.L."/>
            <person name="Kruys A."/>
            <person name="Hutchinson M.I."/>
            <person name="Powell A.J."/>
            <person name="Barry K."/>
            <person name="Miller A.N."/>
            <person name="Grigoriev I.V."/>
            <person name="Debuchy R."/>
            <person name="Gladieux P."/>
            <person name="Hiltunen Thoren M."/>
            <person name="Johannesson H."/>
        </authorList>
    </citation>
    <scope>NUCLEOTIDE SEQUENCE</scope>
    <source>
        <strain evidence="7">CBS 532.94</strain>
    </source>
</reference>
<evidence type="ECO:0000256" key="2">
    <source>
        <dbReference type="ARBA" id="ARBA00022679"/>
    </source>
</evidence>
<keyword evidence="2" id="KW-0808">Transferase</keyword>
<dbReference type="InterPro" id="IPR016135">
    <property type="entry name" value="UBQ-conjugating_enzyme/RWD"/>
</dbReference>
<protein>
    <recommendedName>
        <fullName evidence="6">UBC core domain-containing protein</fullName>
    </recommendedName>
</protein>
<feature type="region of interest" description="Disordered" evidence="5">
    <location>
        <begin position="116"/>
        <end position="169"/>
    </location>
</feature>
<accession>A0AAN7HCX6</accession>
<dbReference type="FunFam" id="3.10.110.10:FF:000107">
    <property type="entry name" value="Ubiquitin conjugating enzyme, putative"/>
    <property type="match status" value="1"/>
</dbReference>